<reference evidence="1 2" key="1">
    <citation type="submission" date="2018-03" db="EMBL/GenBank/DDBJ databases">
        <title>Ahniella affigens gen. nov., sp. nov., a gammaproteobacterium isolated from sandy soil near a stream.</title>
        <authorList>
            <person name="Ko Y."/>
            <person name="Kim J.-H."/>
        </authorList>
    </citation>
    <scope>NUCLEOTIDE SEQUENCE [LARGE SCALE GENOMIC DNA]</scope>
    <source>
        <strain evidence="1 2">D13</strain>
    </source>
</reference>
<proteinExistence type="predicted"/>
<reference evidence="1 2" key="2">
    <citation type="submission" date="2018-03" db="EMBL/GenBank/DDBJ databases">
        <authorList>
            <person name="Keele B.F."/>
        </authorList>
    </citation>
    <scope>NUCLEOTIDE SEQUENCE [LARGE SCALE GENOMIC DNA]</scope>
    <source>
        <strain evidence="1 2">D13</strain>
    </source>
</reference>
<evidence type="ECO:0000313" key="2">
    <source>
        <dbReference type="Proteomes" id="UP000241074"/>
    </source>
</evidence>
<evidence type="ECO:0000313" key="1">
    <source>
        <dbReference type="EMBL" id="AVP99168.1"/>
    </source>
</evidence>
<keyword evidence="2" id="KW-1185">Reference proteome</keyword>
<dbReference type="Proteomes" id="UP000241074">
    <property type="component" value="Chromosome"/>
</dbReference>
<sequence>MRRDFGKVVLIARDPVSRMIKVFGYIIVRVNNVVLQIDDLGCLAIVTGFIISVTAEFVIRIGQVTKDKGQPLIKVEQITTFGNRPVQRCIGRLVFR</sequence>
<accession>A0A2P1PWE0</accession>
<dbReference type="EMBL" id="CP027860">
    <property type="protein sequence ID" value="AVP99168.1"/>
    <property type="molecule type" value="Genomic_DNA"/>
</dbReference>
<name>A0A2P1PWE0_9GAMM</name>
<dbReference type="AlphaFoldDB" id="A0A2P1PWE0"/>
<gene>
    <name evidence="1" type="ORF">C7S18_19230</name>
</gene>
<organism evidence="1 2">
    <name type="scientific">Ahniella affigens</name>
    <dbReference type="NCBI Taxonomy" id="2021234"/>
    <lineage>
        <taxon>Bacteria</taxon>
        <taxon>Pseudomonadati</taxon>
        <taxon>Pseudomonadota</taxon>
        <taxon>Gammaproteobacteria</taxon>
        <taxon>Lysobacterales</taxon>
        <taxon>Rhodanobacteraceae</taxon>
        <taxon>Ahniella</taxon>
    </lineage>
</organism>
<protein>
    <submittedName>
        <fullName evidence="1">Uncharacterized protein</fullName>
    </submittedName>
</protein>
<dbReference type="KEGG" id="xba:C7S18_19230"/>